<protein>
    <submittedName>
        <fullName evidence="2">Uncharacterized protein</fullName>
    </submittedName>
</protein>
<accession>F0QT07</accession>
<feature type="transmembrane region" description="Helical" evidence="1">
    <location>
        <begin position="20"/>
        <end position="42"/>
    </location>
</feature>
<dbReference type="GeneID" id="10287864"/>
<dbReference type="Proteomes" id="UP000007485">
    <property type="component" value="Chromosome"/>
</dbReference>
<dbReference type="KEGG" id="vmo:VMUT_0212"/>
<dbReference type="AlphaFoldDB" id="F0QT07"/>
<organism evidence="2 3">
    <name type="scientific">Vulcanisaeta moutnovskia (strain 768-28)</name>
    <dbReference type="NCBI Taxonomy" id="985053"/>
    <lineage>
        <taxon>Archaea</taxon>
        <taxon>Thermoproteota</taxon>
        <taxon>Thermoprotei</taxon>
        <taxon>Thermoproteales</taxon>
        <taxon>Thermoproteaceae</taxon>
        <taxon>Vulcanisaeta</taxon>
    </lineage>
</organism>
<proteinExistence type="predicted"/>
<evidence type="ECO:0000256" key="1">
    <source>
        <dbReference type="SAM" id="Phobius"/>
    </source>
</evidence>
<gene>
    <name evidence="2" type="ordered locus">VMUT_0212</name>
</gene>
<sequence>MSKSRKTRRSQKRKGKLFYFALALVILGEAAFIIVLFLPGIVSKLTMTSQAQAELNATVITDYMLSTLINPYNNSLINATALGLVNNTKPILMYLTVNDPYLVDESCGVWPILYNATYYHGYNVVVIVFPNPPTQAPATLSVIQQFNNYVYELCNFNPETTKFIITTAFWSNYTSGSQVLIIGYGTLLPQLLTKLGINASSAYFPLLILVKPHNTVNTSGVIYGQQLINSTYLNETLFGSSNN</sequence>
<dbReference type="EMBL" id="CP002529">
    <property type="protein sequence ID" value="ADY00428.1"/>
    <property type="molecule type" value="Genomic_DNA"/>
</dbReference>
<evidence type="ECO:0000313" key="3">
    <source>
        <dbReference type="Proteomes" id="UP000007485"/>
    </source>
</evidence>
<keyword evidence="1" id="KW-1133">Transmembrane helix</keyword>
<reference evidence="2 3" key="1">
    <citation type="journal article" date="2011" name="J. Bacteriol.">
        <title>Complete genome sequence of 'Vulcanisaeta moutnovskia' strain 768-28, a novel member of the hyperthermophilic crenarchaeal genus vulcanisaeta.</title>
        <authorList>
            <person name="Gumerov V.M."/>
            <person name="Mardanov A.V."/>
            <person name="Beletsky A.V."/>
            <person name="Prokofeva M.I."/>
            <person name="Bonch-Osmolovskaya E.A."/>
            <person name="Ravin N.V."/>
            <person name="Skryabin K.G."/>
        </authorList>
    </citation>
    <scope>NUCLEOTIDE SEQUENCE [LARGE SCALE GENOMIC DNA]</scope>
    <source>
        <strain evidence="2 3">768-28</strain>
    </source>
</reference>
<keyword evidence="1" id="KW-0812">Transmembrane</keyword>
<keyword evidence="1" id="KW-0472">Membrane</keyword>
<dbReference type="eggNOG" id="arCOG13882">
    <property type="taxonomic scope" value="Archaea"/>
</dbReference>
<name>F0QT07_VULM7</name>
<dbReference type="RefSeq" id="WP_013603591.1">
    <property type="nucleotide sequence ID" value="NC_015151.1"/>
</dbReference>
<keyword evidence="3" id="KW-1185">Reference proteome</keyword>
<dbReference type="HOGENOM" id="CLU_1136113_0_0_2"/>
<evidence type="ECO:0000313" key="2">
    <source>
        <dbReference type="EMBL" id="ADY00428.1"/>
    </source>
</evidence>
<dbReference type="OrthoDB" id="26601at2157"/>